<evidence type="ECO:0000256" key="10">
    <source>
        <dbReference type="ARBA" id="ARBA00023170"/>
    </source>
</evidence>
<feature type="binding site" evidence="17">
    <location>
        <position position="230"/>
    </location>
    <ligand>
        <name>L-glutamate</name>
        <dbReference type="ChEBI" id="CHEBI:29985"/>
    </ligand>
</feature>
<dbReference type="InterPro" id="IPR015683">
    <property type="entry name" value="Ionotropic_Glu_rcpt"/>
</dbReference>
<dbReference type="FunFam" id="3.40.190.10:FF:000072">
    <property type="entry name" value="glutamate receptor ionotropic, kainate 4"/>
    <property type="match status" value="1"/>
</dbReference>
<reference evidence="22" key="1">
    <citation type="submission" date="2020-08" db="EMBL/GenBank/DDBJ databases">
        <title>Multicomponent nature underlies the extraordinary mechanical properties of spider dragline silk.</title>
        <authorList>
            <person name="Kono N."/>
            <person name="Nakamura H."/>
            <person name="Mori M."/>
            <person name="Yoshida Y."/>
            <person name="Ohtoshi R."/>
            <person name="Malay A.D."/>
            <person name="Moran D.A.P."/>
            <person name="Tomita M."/>
            <person name="Numata K."/>
            <person name="Arakawa K."/>
        </authorList>
    </citation>
    <scope>NUCLEOTIDE SEQUENCE</scope>
</reference>
<evidence type="ECO:0000256" key="2">
    <source>
        <dbReference type="ARBA" id="ARBA00022448"/>
    </source>
</evidence>
<evidence type="ECO:0000256" key="13">
    <source>
        <dbReference type="ARBA" id="ARBA00023286"/>
    </source>
</evidence>
<dbReference type="Pfam" id="PF01094">
    <property type="entry name" value="ANF_receptor"/>
    <property type="match status" value="1"/>
</dbReference>
<keyword evidence="9 19" id="KW-0472">Membrane</keyword>
<dbReference type="SMART" id="SM00918">
    <property type="entry name" value="Lig_chan-Glu_bd"/>
    <property type="match status" value="1"/>
</dbReference>
<dbReference type="SUPFAM" id="SSF53850">
    <property type="entry name" value="Periplasmic binding protein-like II"/>
    <property type="match status" value="1"/>
</dbReference>
<comment type="caution">
    <text evidence="22">The sequence shown here is derived from an EMBL/GenBank/DDBJ whole genome shotgun (WGS) entry which is preliminary data.</text>
</comment>
<keyword evidence="6 19" id="KW-1133">Transmembrane helix</keyword>
<dbReference type="Gene3D" id="1.10.287.70">
    <property type="match status" value="1"/>
</dbReference>
<dbReference type="InterPro" id="IPR001320">
    <property type="entry name" value="Iontro_rcpt_C"/>
</dbReference>
<evidence type="ECO:0000256" key="19">
    <source>
        <dbReference type="SAM" id="Phobius"/>
    </source>
</evidence>
<dbReference type="SMART" id="SM00079">
    <property type="entry name" value="PBPe"/>
    <property type="match status" value="1"/>
</dbReference>
<evidence type="ECO:0000313" key="22">
    <source>
        <dbReference type="EMBL" id="GFU02305.1"/>
    </source>
</evidence>
<evidence type="ECO:0000256" key="9">
    <source>
        <dbReference type="ARBA" id="ARBA00023136"/>
    </source>
</evidence>
<keyword evidence="4 19" id="KW-0812">Transmembrane</keyword>
<dbReference type="EMBL" id="BMAW01123224">
    <property type="protein sequence ID" value="GFU02305.1"/>
    <property type="molecule type" value="Genomic_DNA"/>
</dbReference>
<keyword evidence="5" id="KW-0732">Signal</keyword>
<keyword evidence="13" id="KW-1071">Ligand-gated ion channel</keyword>
<feature type="site" description="Crucial to convey clamshell closure to channel opening" evidence="18">
    <location>
        <position position="381"/>
    </location>
</feature>
<evidence type="ECO:0000256" key="6">
    <source>
        <dbReference type="ARBA" id="ARBA00022989"/>
    </source>
</evidence>
<keyword evidence="2" id="KW-0813">Transport</keyword>
<dbReference type="InterPro" id="IPR001828">
    <property type="entry name" value="ANF_lig-bd_rcpt"/>
</dbReference>
<dbReference type="OrthoDB" id="5984008at2759"/>
<name>A0A8X6Q2H8_NEPPI</name>
<feature type="domain" description="Ionotropic glutamate receptor L-glutamate and glycine-binding" evidence="21">
    <location>
        <begin position="153"/>
        <end position="219"/>
    </location>
</feature>
<feature type="binding site" evidence="17">
    <location>
        <position position="402"/>
    </location>
    <ligand>
        <name>L-glutamate</name>
        <dbReference type="ChEBI" id="CHEBI:29985"/>
    </ligand>
</feature>
<evidence type="ECO:0000256" key="11">
    <source>
        <dbReference type="ARBA" id="ARBA00023180"/>
    </source>
</evidence>
<proteinExistence type="inferred from homology"/>
<evidence type="ECO:0000259" key="21">
    <source>
        <dbReference type="SMART" id="SM00918"/>
    </source>
</evidence>
<dbReference type="Proteomes" id="UP000887013">
    <property type="component" value="Unassembled WGS sequence"/>
</dbReference>
<dbReference type="Gene3D" id="3.40.190.10">
    <property type="entry name" value="Periplasmic binding protein-like II"/>
    <property type="match status" value="1"/>
</dbReference>
<evidence type="ECO:0000256" key="1">
    <source>
        <dbReference type="ARBA" id="ARBA00008685"/>
    </source>
</evidence>
<organism evidence="22 23">
    <name type="scientific">Nephila pilipes</name>
    <name type="common">Giant wood spider</name>
    <name type="synonym">Nephila maculata</name>
    <dbReference type="NCBI Taxonomy" id="299642"/>
    <lineage>
        <taxon>Eukaryota</taxon>
        <taxon>Metazoa</taxon>
        <taxon>Ecdysozoa</taxon>
        <taxon>Arthropoda</taxon>
        <taxon>Chelicerata</taxon>
        <taxon>Arachnida</taxon>
        <taxon>Araneae</taxon>
        <taxon>Araneomorphae</taxon>
        <taxon>Entelegynae</taxon>
        <taxon>Araneoidea</taxon>
        <taxon>Nephilidae</taxon>
        <taxon>Nephila</taxon>
    </lineage>
</organism>
<evidence type="ECO:0000256" key="16">
    <source>
        <dbReference type="ARBA" id="ARBA00072754"/>
    </source>
</evidence>
<keyword evidence="7" id="KW-0770">Synapse</keyword>
<dbReference type="FunFam" id="1.10.287.70:FF:000064">
    <property type="entry name" value="Glutamate receptor ionotropic, kainate"/>
    <property type="match status" value="1"/>
</dbReference>
<comment type="subcellular location">
    <subcellularLocation>
        <location evidence="15">Postsynaptic cell membrane</location>
        <topology evidence="15">Multi-pass membrane protein</topology>
    </subcellularLocation>
</comment>
<evidence type="ECO:0000256" key="3">
    <source>
        <dbReference type="ARBA" id="ARBA00022475"/>
    </source>
</evidence>
<evidence type="ECO:0000256" key="5">
    <source>
        <dbReference type="ARBA" id="ARBA00022729"/>
    </source>
</evidence>
<evidence type="ECO:0000256" key="14">
    <source>
        <dbReference type="ARBA" id="ARBA00023303"/>
    </source>
</evidence>
<feature type="binding site" evidence="17">
    <location>
        <position position="403"/>
    </location>
    <ligand>
        <name>L-glutamate</name>
        <dbReference type="ChEBI" id="CHEBI:29985"/>
    </ligand>
</feature>
<dbReference type="FunFam" id="3.40.190.10:FF:000060">
    <property type="entry name" value="Glutamate receptor ionotropic, kainate 1"/>
    <property type="match status" value="1"/>
</dbReference>
<dbReference type="InterPro" id="IPR019594">
    <property type="entry name" value="Glu/Gly-bd"/>
</dbReference>
<dbReference type="GO" id="GO:0004970">
    <property type="term" value="F:glutamate-gated receptor activity"/>
    <property type="evidence" value="ECO:0007669"/>
    <property type="project" value="UniProtKB-ARBA"/>
</dbReference>
<dbReference type="PRINTS" id="PR00177">
    <property type="entry name" value="NMDARECEPTOR"/>
</dbReference>
<keyword evidence="10 22" id="KW-0675">Receptor</keyword>
<keyword evidence="23" id="KW-1185">Reference proteome</keyword>
<evidence type="ECO:0000259" key="20">
    <source>
        <dbReference type="SMART" id="SM00079"/>
    </source>
</evidence>
<comment type="similarity">
    <text evidence="1">Belongs to the glutamate-gated ion channel (TC 1.A.10.1) family.</text>
</comment>
<gene>
    <name evidence="22" type="primary">Grik2</name>
    <name evidence="22" type="ORF">NPIL_533271</name>
</gene>
<feature type="transmembrane region" description="Helical" evidence="19">
    <location>
        <begin position="353"/>
        <end position="374"/>
    </location>
</feature>
<evidence type="ECO:0000256" key="15">
    <source>
        <dbReference type="ARBA" id="ARBA00034104"/>
    </source>
</evidence>
<keyword evidence="3" id="KW-1003">Cell membrane</keyword>
<dbReference type="InterPro" id="IPR001508">
    <property type="entry name" value="Iono_Glu_rcpt_met"/>
</dbReference>
<dbReference type="SUPFAM" id="SSF53822">
    <property type="entry name" value="Periplasmic binding protein-like I"/>
    <property type="match status" value="1"/>
</dbReference>
<dbReference type="GO" id="GO:0008328">
    <property type="term" value="C:ionotropic glutamate receptor complex"/>
    <property type="evidence" value="ECO:0007669"/>
    <property type="project" value="UniProtKB-ARBA"/>
</dbReference>
<keyword evidence="14" id="KW-0407">Ion channel</keyword>
<sequence>MPFVLFSEILISVSYEFELDIYNLISFKTQVALLYDSINLITEALKVMNESIRFSSRSCSKLQPWPQGRVLLNYLKTMTYDGMTGFISFDKEGFRTSFTLDVLELKRNGLSKVGIWNSEKGLNFTWNYSVAYEEVIQSLKNRTLKVITILNPPYMMIKKSDDQTKGSNTEQYEGFCVDLLKEMSRILGFRYELRLVRDGSYGSRNTRGHWNGMVRELIDREADLAVADFTITYEREQVVDFTMPFMNLGIGILFRRPIRKIPKLFWFLRPLSLEVWMYMAAAYMSVSLLLYGVSRFSPYEWAPPHPCEGVTIHACRNCFSIQNSLWFTVGSLMRQSSELTPRATSTRVVAATWWFFTLIMISSYTANLAAFLTVERMKSPIENADDLAKQTEIAYGCVESGSTKAFFQNSEIPVYKRMWSYMESARPSVFTQSNSEGKKRVLQGEYAFLMESTSIEYETQRNCELIQIGGLLDTKGYGIATPQGNILYRF</sequence>
<evidence type="ECO:0000256" key="12">
    <source>
        <dbReference type="ARBA" id="ARBA00023257"/>
    </source>
</evidence>
<evidence type="ECO:0000256" key="17">
    <source>
        <dbReference type="PIRSR" id="PIRSR601508-1"/>
    </source>
</evidence>
<feature type="binding site" evidence="17">
    <location>
        <position position="235"/>
    </location>
    <ligand>
        <name>L-glutamate</name>
        <dbReference type="ChEBI" id="CHEBI:29985"/>
    </ligand>
</feature>
<accession>A0A8X6Q2H8</accession>
<evidence type="ECO:0000313" key="23">
    <source>
        <dbReference type="Proteomes" id="UP000887013"/>
    </source>
</evidence>
<feature type="transmembrane region" description="Helical" evidence="19">
    <location>
        <begin position="275"/>
        <end position="294"/>
    </location>
</feature>
<keyword evidence="8" id="KW-0406">Ion transport</keyword>
<evidence type="ECO:0000256" key="18">
    <source>
        <dbReference type="PIRSR" id="PIRSR601508-2"/>
    </source>
</evidence>
<protein>
    <recommendedName>
        <fullName evidence="16">Glutamate receptor 1</fullName>
    </recommendedName>
</protein>
<dbReference type="GO" id="GO:0045211">
    <property type="term" value="C:postsynaptic membrane"/>
    <property type="evidence" value="ECO:0007669"/>
    <property type="project" value="UniProtKB-SubCell"/>
</dbReference>
<evidence type="ECO:0000256" key="4">
    <source>
        <dbReference type="ARBA" id="ARBA00022692"/>
    </source>
</evidence>
<evidence type="ECO:0000256" key="7">
    <source>
        <dbReference type="ARBA" id="ARBA00023018"/>
    </source>
</evidence>
<feature type="domain" description="Ionotropic glutamate receptor C-terminal" evidence="20">
    <location>
        <begin position="143"/>
        <end position="489"/>
    </location>
</feature>
<dbReference type="Pfam" id="PF10613">
    <property type="entry name" value="Lig_chan-Glu_bd"/>
    <property type="match status" value="1"/>
</dbReference>
<feature type="site" description="Interaction with the cone snail toxin Con-ikot-ikot" evidence="18">
    <location>
        <position position="204"/>
    </location>
</feature>
<dbReference type="AlphaFoldDB" id="A0A8X6Q2H8"/>
<dbReference type="InterPro" id="IPR028082">
    <property type="entry name" value="Peripla_BP_I"/>
</dbReference>
<evidence type="ECO:0000256" key="8">
    <source>
        <dbReference type="ARBA" id="ARBA00023065"/>
    </source>
</evidence>
<dbReference type="Gene3D" id="3.40.50.2300">
    <property type="match status" value="1"/>
</dbReference>
<keyword evidence="11" id="KW-0325">Glycoprotein</keyword>
<keyword evidence="12" id="KW-0628">Postsynaptic cell membrane</keyword>
<dbReference type="Pfam" id="PF00060">
    <property type="entry name" value="Lig_chan"/>
    <property type="match status" value="1"/>
</dbReference>
<feature type="binding site" evidence="17">
    <location>
        <position position="451"/>
    </location>
    <ligand>
        <name>L-glutamate</name>
        <dbReference type="ChEBI" id="CHEBI:29985"/>
    </ligand>
</feature>
<dbReference type="PANTHER" id="PTHR18966">
    <property type="entry name" value="IONOTROPIC GLUTAMATE RECEPTOR"/>
    <property type="match status" value="1"/>
</dbReference>